<dbReference type="InterPro" id="IPR029021">
    <property type="entry name" value="Prot-tyrosine_phosphatase-like"/>
</dbReference>
<dbReference type="Pfam" id="PF13350">
    <property type="entry name" value="Y_phosphatase3"/>
    <property type="match status" value="1"/>
</dbReference>
<gene>
    <name evidence="2" type="ORF">FHETE_3403</name>
</gene>
<dbReference type="InterPro" id="IPR016130">
    <property type="entry name" value="Tyr_Pase_AS"/>
</dbReference>
<dbReference type="OrthoDB" id="449382at2759"/>
<dbReference type="Proteomes" id="UP000567885">
    <property type="component" value="Unassembled WGS sequence"/>
</dbReference>
<dbReference type="SUPFAM" id="SSF52799">
    <property type="entry name" value="(Phosphotyrosine protein) phosphatases II"/>
    <property type="match status" value="1"/>
</dbReference>
<evidence type="ECO:0000313" key="3">
    <source>
        <dbReference type="Proteomes" id="UP000567885"/>
    </source>
</evidence>
<dbReference type="GO" id="GO:0004721">
    <property type="term" value="F:phosphoprotein phosphatase activity"/>
    <property type="evidence" value="ECO:0007669"/>
    <property type="project" value="InterPro"/>
</dbReference>
<keyword evidence="3" id="KW-1185">Reference proteome</keyword>
<accession>A0A8H5WX48</accession>
<protein>
    <submittedName>
        <fullName evidence="2">Tyrosin-phosphatase</fullName>
    </submittedName>
</protein>
<dbReference type="InterPro" id="IPR026893">
    <property type="entry name" value="Tyr/Ser_Pase_IphP-type"/>
</dbReference>
<dbReference type="Gene3D" id="3.90.190.10">
    <property type="entry name" value="Protein tyrosine phosphatase superfamily"/>
    <property type="match status" value="1"/>
</dbReference>
<sequence>MSLSRADLEALSATHTRDPIPLDSLAPALNSKPFIPSRSLINIRDLGAVPGSAICPGWIFRSGMLDATAADPEAISWLASNVRIVFDLRSQEERVAYPSPMIPGVKFIYHERVAIYPQPTPDDFAVDDGSAGWREQLMAVLAAYKPSIRGVLQHVKDKPTEPFLFHCTAGRDRTGVMAGLLQTLAGTSEKDVILDYMLSRIGTEPARDRLLAFVKDTVGVHDQGPGPEVPGFWNMCSLRPTFWKAFVEGVDAKYGGWEGYVKSLGFSEGDLRTIKKNLRA</sequence>
<organism evidence="2 3">
    <name type="scientific">Fusarium heterosporum</name>
    <dbReference type="NCBI Taxonomy" id="42747"/>
    <lineage>
        <taxon>Eukaryota</taxon>
        <taxon>Fungi</taxon>
        <taxon>Dikarya</taxon>
        <taxon>Ascomycota</taxon>
        <taxon>Pezizomycotina</taxon>
        <taxon>Sordariomycetes</taxon>
        <taxon>Hypocreomycetidae</taxon>
        <taxon>Hypocreales</taxon>
        <taxon>Nectriaceae</taxon>
        <taxon>Fusarium</taxon>
        <taxon>Fusarium heterosporum species complex</taxon>
    </lineage>
</organism>
<feature type="domain" description="Tyrosine specific protein phosphatases" evidence="1">
    <location>
        <begin position="149"/>
        <end position="211"/>
    </location>
</feature>
<dbReference type="EMBL" id="JAAGWQ010000054">
    <property type="protein sequence ID" value="KAF5673279.1"/>
    <property type="molecule type" value="Genomic_DNA"/>
</dbReference>
<name>A0A8H5WX48_FUSHE</name>
<dbReference type="AlphaFoldDB" id="A0A8H5WX48"/>
<reference evidence="2 3" key="1">
    <citation type="submission" date="2020-05" db="EMBL/GenBank/DDBJ databases">
        <title>Identification and distribution of gene clusters putatively required for synthesis of sphingolipid metabolism inhibitors in phylogenetically diverse species of the filamentous fungus Fusarium.</title>
        <authorList>
            <person name="Kim H.-S."/>
            <person name="Busman M."/>
            <person name="Brown D.W."/>
            <person name="Divon H."/>
            <person name="Uhlig S."/>
            <person name="Proctor R.H."/>
        </authorList>
    </citation>
    <scope>NUCLEOTIDE SEQUENCE [LARGE SCALE GENOMIC DNA]</scope>
    <source>
        <strain evidence="2 3">NRRL 20693</strain>
    </source>
</reference>
<dbReference type="PROSITE" id="PS50056">
    <property type="entry name" value="TYR_PHOSPHATASE_2"/>
    <property type="match status" value="1"/>
</dbReference>
<comment type="caution">
    <text evidence="2">The sequence shown here is derived from an EMBL/GenBank/DDBJ whole genome shotgun (WGS) entry which is preliminary data.</text>
</comment>
<dbReference type="PANTHER" id="PTHR31126">
    <property type="entry name" value="TYROSINE-PROTEIN PHOSPHATASE"/>
    <property type="match status" value="1"/>
</dbReference>
<evidence type="ECO:0000259" key="1">
    <source>
        <dbReference type="PROSITE" id="PS50056"/>
    </source>
</evidence>
<proteinExistence type="predicted"/>
<dbReference type="InterPro" id="IPR000387">
    <property type="entry name" value="Tyr_Pase_dom"/>
</dbReference>
<dbReference type="PROSITE" id="PS00383">
    <property type="entry name" value="TYR_PHOSPHATASE_1"/>
    <property type="match status" value="1"/>
</dbReference>
<evidence type="ECO:0000313" key="2">
    <source>
        <dbReference type="EMBL" id="KAF5673279.1"/>
    </source>
</evidence>
<dbReference type="PANTHER" id="PTHR31126:SF73">
    <property type="entry name" value="TYROSINE SPECIFIC PROTEIN PHOSPHATASES DOMAIN-CONTAINING PROTEIN"/>
    <property type="match status" value="1"/>
</dbReference>